<dbReference type="Proteomes" id="UP000013961">
    <property type="component" value="Plasmid 2"/>
</dbReference>
<reference evidence="1 2" key="1">
    <citation type="journal article" date="2013" name="Genome Announc.">
        <title>Complete Genome Sequence of Mycobacterium massiliense Clinical Strain Asan 50594, Belonging to the Type II Genotype.</title>
        <authorList>
            <person name="Kim B.J."/>
            <person name="Kim B.R."/>
            <person name="Hong S.H."/>
            <person name="Seok S.H."/>
            <person name="Kook Y.H."/>
            <person name="Kim B.J."/>
        </authorList>
    </citation>
    <scope>NUCLEOTIDE SEQUENCE [LARGE SCALE GENOMIC DNA]</scope>
    <source>
        <strain evidence="1 2">50594</strain>
    </source>
</reference>
<dbReference type="RefSeq" id="WP_016341489.1">
    <property type="nucleotide sequence ID" value="NC_021279.1"/>
</dbReference>
<organism evidence="1 2">
    <name type="scientific">Mycobacteroides abscessus subsp. bolletii 50594</name>
    <dbReference type="NCBI Taxonomy" id="1303024"/>
    <lineage>
        <taxon>Bacteria</taxon>
        <taxon>Bacillati</taxon>
        <taxon>Actinomycetota</taxon>
        <taxon>Actinomycetes</taxon>
        <taxon>Mycobacteriales</taxon>
        <taxon>Mycobacteriaceae</taxon>
        <taxon>Mycobacteroides</taxon>
        <taxon>Mycobacteroides abscessus</taxon>
    </lineage>
</organism>
<evidence type="ECO:0000313" key="1">
    <source>
        <dbReference type="EMBL" id="AGM31785.1"/>
    </source>
</evidence>
<dbReference type="AlphaFoldDB" id="A0AB33AIV9"/>
<protein>
    <submittedName>
        <fullName evidence="1">Uncharacterized protein</fullName>
    </submittedName>
</protein>
<gene>
    <name evidence="1" type="ORF">MASS_2p0074</name>
</gene>
<dbReference type="EMBL" id="CP004376">
    <property type="protein sequence ID" value="AGM31785.1"/>
    <property type="molecule type" value="Genomic_DNA"/>
</dbReference>
<proteinExistence type="predicted"/>
<sequence>MSEQQGAFEQWCPDLTCYARVAVAGPTLGWQIEPSMRNLTGSQLAERLMACNDVAYLRGRVQMRAAFEKDPGRRSLEGMETQADLNAALRRLERYRPKDHRG</sequence>
<name>A0AB33AIV9_9MYCO</name>
<accession>A0AB33AIV9</accession>
<evidence type="ECO:0000313" key="2">
    <source>
        <dbReference type="Proteomes" id="UP000013961"/>
    </source>
</evidence>
<geneLocation type="plasmid" evidence="1 2">
    <name>2</name>
</geneLocation>
<keyword evidence="1" id="KW-0614">Plasmid</keyword>
<dbReference type="KEGG" id="mabb:MASS_2p0074"/>